<protein>
    <submittedName>
        <fullName evidence="3">Uncharacterized conserved protein, DUF58 family, contains vWF domain</fullName>
    </submittedName>
</protein>
<dbReference type="InterPro" id="IPR002881">
    <property type="entry name" value="DUF58"/>
</dbReference>
<keyword evidence="1" id="KW-0472">Membrane</keyword>
<feature type="transmembrane region" description="Helical" evidence="1">
    <location>
        <begin position="28"/>
        <end position="56"/>
    </location>
</feature>
<dbReference type="RefSeq" id="WP_090053491.1">
    <property type="nucleotide sequence ID" value="NZ_FNCC01000011.1"/>
</dbReference>
<gene>
    <name evidence="3" type="ORF">SAMN05216553_111219</name>
</gene>
<keyword evidence="1" id="KW-1133">Transmembrane helix</keyword>
<dbReference type="PANTHER" id="PTHR33608:SF14">
    <property type="entry name" value="POSSIBLE CONSERVED SECRETED PROTEIN"/>
    <property type="match status" value="1"/>
</dbReference>
<dbReference type="PANTHER" id="PTHR33608">
    <property type="entry name" value="BLL2464 PROTEIN"/>
    <property type="match status" value="1"/>
</dbReference>
<keyword evidence="4" id="KW-1185">Reference proteome</keyword>
<dbReference type="AlphaFoldDB" id="A0A1G7X2B1"/>
<dbReference type="OrthoDB" id="9776116at2"/>
<reference evidence="4" key="1">
    <citation type="submission" date="2016-10" db="EMBL/GenBank/DDBJ databases">
        <authorList>
            <person name="Varghese N."/>
            <person name="Submissions S."/>
        </authorList>
    </citation>
    <scope>NUCLEOTIDE SEQUENCE [LARGE SCALE GENOMIC DNA]</scope>
    <source>
        <strain evidence="4">CGMCC 4.3506</strain>
    </source>
</reference>
<evidence type="ECO:0000259" key="2">
    <source>
        <dbReference type="Pfam" id="PF01882"/>
    </source>
</evidence>
<dbReference type="EMBL" id="FNCC01000011">
    <property type="protein sequence ID" value="SDG78319.1"/>
    <property type="molecule type" value="Genomic_DNA"/>
</dbReference>
<sequence length="409" mass="43956">MSRADKIREALAQSHGAHWHPTDAYSRAVWLGVGLVAAGLFLHQAELVLFGVPLVLSVLLTHKPKGTPTVSVRPVPRGAGAGVVHTVAHVDGADAEIAVVKLPGGVKAVPAHSPDLPVEVRRDAWGPGVDLRLDHLFAGPDGLHVYGPVVGVEHARTILPPVDHHPAGPLPPRPGGLVGSHRSPRPGDSTELRDIRAFQPGDRLRRIDWRVTTRTGTVHVRERHAESDAEVVLALDTRVDVSADVAEWSSPHRGATTRPDGSLDRAVRHAASMAAGYLRQGDRVALTDLSRPQLNVRSGVGRRQLMRIRTQLVVCVQAAGWASTVALRKLPHGAVVVLLSPFLDDQIAELAVQARKHGHVVLAVDTLPLPLRPDPETPWGEVAAELIAAEHRLRLRRMAEHGVRVTAGC</sequence>
<dbReference type="Pfam" id="PF01882">
    <property type="entry name" value="DUF58"/>
    <property type="match status" value="1"/>
</dbReference>
<evidence type="ECO:0000313" key="3">
    <source>
        <dbReference type="EMBL" id="SDG78319.1"/>
    </source>
</evidence>
<name>A0A1G7X2B1_9PSEU</name>
<organism evidence="3 4">
    <name type="scientific">Lentzea fradiae</name>
    <dbReference type="NCBI Taxonomy" id="200378"/>
    <lineage>
        <taxon>Bacteria</taxon>
        <taxon>Bacillati</taxon>
        <taxon>Actinomycetota</taxon>
        <taxon>Actinomycetes</taxon>
        <taxon>Pseudonocardiales</taxon>
        <taxon>Pseudonocardiaceae</taxon>
        <taxon>Lentzea</taxon>
    </lineage>
</organism>
<dbReference type="Proteomes" id="UP000199623">
    <property type="component" value="Unassembled WGS sequence"/>
</dbReference>
<feature type="domain" description="DUF58" evidence="2">
    <location>
        <begin position="194"/>
        <end position="365"/>
    </location>
</feature>
<keyword evidence="1" id="KW-0812">Transmembrane</keyword>
<proteinExistence type="predicted"/>
<evidence type="ECO:0000313" key="4">
    <source>
        <dbReference type="Proteomes" id="UP000199623"/>
    </source>
</evidence>
<dbReference type="STRING" id="200378.SAMN05216553_111219"/>
<accession>A0A1G7X2B1</accession>
<evidence type="ECO:0000256" key="1">
    <source>
        <dbReference type="SAM" id="Phobius"/>
    </source>
</evidence>